<dbReference type="AlphaFoldDB" id="A0A3B0ZZ92"/>
<evidence type="ECO:0000313" key="2">
    <source>
        <dbReference type="EMBL" id="VAW94580.1"/>
    </source>
</evidence>
<name>A0A3B0ZZ92_9ZZZZ</name>
<dbReference type="PIRSF" id="PIRSF003113">
    <property type="entry name" value="BolA"/>
    <property type="match status" value="1"/>
</dbReference>
<dbReference type="EMBL" id="UOFT01000039">
    <property type="protein sequence ID" value="VAW94580.1"/>
    <property type="molecule type" value="Genomic_DNA"/>
</dbReference>
<comment type="similarity">
    <text evidence="1">Belongs to the BolA/IbaG family.</text>
</comment>
<evidence type="ECO:0000256" key="1">
    <source>
        <dbReference type="ARBA" id="ARBA00005578"/>
    </source>
</evidence>
<reference evidence="2" key="1">
    <citation type="submission" date="2018-06" db="EMBL/GenBank/DDBJ databases">
        <authorList>
            <person name="Zhirakovskaya E."/>
        </authorList>
    </citation>
    <scope>NUCLEOTIDE SEQUENCE</scope>
</reference>
<dbReference type="GO" id="GO:1990229">
    <property type="term" value="C:iron-sulfur cluster assembly complex"/>
    <property type="evidence" value="ECO:0007669"/>
    <property type="project" value="UniProtKB-ARBA"/>
</dbReference>
<dbReference type="FunFam" id="3.30.300.90:FF:000001">
    <property type="entry name" value="Transcriptional regulator BolA"/>
    <property type="match status" value="1"/>
</dbReference>
<dbReference type="PANTHER" id="PTHR46229">
    <property type="entry name" value="BOLA TRANSCRIPTION REGULATOR"/>
    <property type="match status" value="1"/>
</dbReference>
<gene>
    <name evidence="2" type="ORF">MNBD_GAMMA23-2317</name>
</gene>
<keyword evidence="2" id="KW-0131">Cell cycle</keyword>
<dbReference type="Gene3D" id="3.30.300.90">
    <property type="entry name" value="BolA-like"/>
    <property type="match status" value="1"/>
</dbReference>
<accession>A0A3B0ZZ92</accession>
<protein>
    <submittedName>
        <fullName evidence="2">Cell division protein BolA</fullName>
    </submittedName>
</protein>
<dbReference type="Pfam" id="PF01722">
    <property type="entry name" value="BolA"/>
    <property type="match status" value="1"/>
</dbReference>
<dbReference type="InterPro" id="IPR050961">
    <property type="entry name" value="BolA/IbaG_stress_morph_reg"/>
</dbReference>
<dbReference type="PANTHER" id="PTHR46229:SF2">
    <property type="entry name" value="BOLA-LIKE PROTEIN 1"/>
    <property type="match status" value="1"/>
</dbReference>
<organism evidence="2">
    <name type="scientific">hydrothermal vent metagenome</name>
    <dbReference type="NCBI Taxonomy" id="652676"/>
    <lineage>
        <taxon>unclassified sequences</taxon>
        <taxon>metagenomes</taxon>
        <taxon>ecological metagenomes</taxon>
    </lineage>
</organism>
<dbReference type="SUPFAM" id="SSF82657">
    <property type="entry name" value="BolA-like"/>
    <property type="match status" value="1"/>
</dbReference>
<dbReference type="InterPro" id="IPR036065">
    <property type="entry name" value="BolA-like_sf"/>
</dbReference>
<dbReference type="InterPro" id="IPR002634">
    <property type="entry name" value="BolA"/>
</dbReference>
<sequence>MNVQNDIETKLATGINALHMDVVNESSNHNVPAGSESHFKVVLVSEDFDGKPLLARHRIVNKILEEELQGKIHALALHTYTESEWQDAFGAAPMSPPCLGGGKS</sequence>
<proteinExistence type="inferred from homology"/>
<keyword evidence="2" id="KW-0132">Cell division</keyword>
<dbReference type="GO" id="GO:0051301">
    <property type="term" value="P:cell division"/>
    <property type="evidence" value="ECO:0007669"/>
    <property type="project" value="UniProtKB-KW"/>
</dbReference>